<dbReference type="OrthoDB" id="3439489at2759"/>
<dbReference type="HOGENOM" id="CLU_2073581_0_0_1"/>
<organism evidence="2">
    <name type="scientific">Laccaria bicolor (strain S238N-H82 / ATCC MYA-4686)</name>
    <name type="common">Bicoloured deceiver</name>
    <name type="synonym">Laccaria laccata var. bicolor</name>
    <dbReference type="NCBI Taxonomy" id="486041"/>
    <lineage>
        <taxon>Eukaryota</taxon>
        <taxon>Fungi</taxon>
        <taxon>Dikarya</taxon>
        <taxon>Basidiomycota</taxon>
        <taxon>Agaricomycotina</taxon>
        <taxon>Agaricomycetes</taxon>
        <taxon>Agaricomycetidae</taxon>
        <taxon>Agaricales</taxon>
        <taxon>Agaricineae</taxon>
        <taxon>Hydnangiaceae</taxon>
        <taxon>Laccaria</taxon>
    </lineage>
</organism>
<dbReference type="GeneID" id="6082305"/>
<dbReference type="AlphaFoldDB" id="B0DS47"/>
<protein>
    <submittedName>
        <fullName evidence="1">Predicted protein</fullName>
    </submittedName>
</protein>
<dbReference type="Proteomes" id="UP000001194">
    <property type="component" value="Unassembled WGS sequence"/>
</dbReference>
<dbReference type="MEROPS" id="I66.001"/>
<proteinExistence type="predicted"/>
<dbReference type="GO" id="GO:0004867">
    <property type="term" value="F:serine-type endopeptidase inhibitor activity"/>
    <property type="evidence" value="ECO:0007669"/>
    <property type="project" value="InterPro"/>
</dbReference>
<accession>B0DS47</accession>
<name>B0DS47_LACBS</name>
<evidence type="ECO:0000313" key="1">
    <source>
        <dbReference type="EMBL" id="EDR02728.1"/>
    </source>
</evidence>
<dbReference type="Pfam" id="PF16850">
    <property type="entry name" value="Inhibitor_I66"/>
    <property type="match status" value="1"/>
</dbReference>
<dbReference type="Gene3D" id="2.80.10.50">
    <property type="match status" value="1"/>
</dbReference>
<dbReference type="InParanoid" id="B0DS47"/>
<evidence type="ECO:0000313" key="2">
    <source>
        <dbReference type="Proteomes" id="UP000001194"/>
    </source>
</evidence>
<sequence length="118" mass="12992">MVDCDDDDDMPNKAKHLFLQLRSVEPRPSNVPILSLALHNAQPPHGAFIGRNHSEDKSLNPKRVVALLPGVQRAVPWATISISSMPETRPAAAIDGLIFALLLDEPAPTKWFLKLNLL</sequence>
<reference evidence="1 2" key="1">
    <citation type="journal article" date="2008" name="Nature">
        <title>The genome of Laccaria bicolor provides insights into mycorrhizal symbiosis.</title>
        <authorList>
            <person name="Martin F."/>
            <person name="Aerts A."/>
            <person name="Ahren D."/>
            <person name="Brun A."/>
            <person name="Danchin E.G.J."/>
            <person name="Duchaussoy F."/>
            <person name="Gibon J."/>
            <person name="Kohler A."/>
            <person name="Lindquist E."/>
            <person name="Pereda V."/>
            <person name="Salamov A."/>
            <person name="Shapiro H.J."/>
            <person name="Wuyts J."/>
            <person name="Blaudez D."/>
            <person name="Buee M."/>
            <person name="Brokstein P."/>
            <person name="Canbaeck B."/>
            <person name="Cohen D."/>
            <person name="Courty P.E."/>
            <person name="Coutinho P.M."/>
            <person name="Delaruelle C."/>
            <person name="Detter J.C."/>
            <person name="Deveau A."/>
            <person name="DiFazio S."/>
            <person name="Duplessis S."/>
            <person name="Fraissinet-Tachet L."/>
            <person name="Lucic E."/>
            <person name="Frey-Klett P."/>
            <person name="Fourrey C."/>
            <person name="Feussner I."/>
            <person name="Gay G."/>
            <person name="Grimwood J."/>
            <person name="Hoegger P.J."/>
            <person name="Jain P."/>
            <person name="Kilaru S."/>
            <person name="Labbe J."/>
            <person name="Lin Y.C."/>
            <person name="Legue V."/>
            <person name="Le Tacon F."/>
            <person name="Marmeisse R."/>
            <person name="Melayah D."/>
            <person name="Montanini B."/>
            <person name="Muratet M."/>
            <person name="Nehls U."/>
            <person name="Niculita-Hirzel H."/>
            <person name="Oudot-Le Secq M.P."/>
            <person name="Peter M."/>
            <person name="Quesneville H."/>
            <person name="Rajashekar B."/>
            <person name="Reich M."/>
            <person name="Rouhier N."/>
            <person name="Schmutz J."/>
            <person name="Yin T."/>
            <person name="Chalot M."/>
            <person name="Henrissat B."/>
            <person name="Kuees U."/>
            <person name="Lucas S."/>
            <person name="Van de Peer Y."/>
            <person name="Podila G.K."/>
            <person name="Polle A."/>
            <person name="Pukkila P.J."/>
            <person name="Richardson P.M."/>
            <person name="Rouze P."/>
            <person name="Sanders I.R."/>
            <person name="Stajich J.E."/>
            <person name="Tunlid A."/>
            <person name="Tuskan G."/>
            <person name="Grigoriev I.V."/>
        </authorList>
    </citation>
    <scope>NUCLEOTIDE SEQUENCE [LARGE SCALE GENOMIC DNA]</scope>
    <source>
        <strain evidence="2">S238N-H82 / ATCC MYA-4686</strain>
    </source>
</reference>
<dbReference type="EMBL" id="DS547129">
    <property type="protein sequence ID" value="EDR02728.1"/>
    <property type="molecule type" value="Genomic_DNA"/>
</dbReference>
<keyword evidence="2" id="KW-1185">Reference proteome</keyword>
<dbReference type="RefSeq" id="XP_001886772.1">
    <property type="nucleotide sequence ID" value="XM_001886737.1"/>
</dbReference>
<dbReference type="InterPro" id="IPR031755">
    <property type="entry name" value="Inhibitor_I66"/>
</dbReference>
<gene>
    <name evidence="1" type="ORF">LACBIDRAFT_332261</name>
</gene>
<dbReference type="KEGG" id="lbc:LACBIDRAFT_332261"/>